<feature type="domain" description="ABC transporter" evidence="5">
    <location>
        <begin position="22"/>
        <end position="290"/>
    </location>
</feature>
<dbReference type="Pfam" id="PF00005">
    <property type="entry name" value="ABC_tran"/>
    <property type="match status" value="2"/>
</dbReference>
<dbReference type="EMBL" id="WHVB01000004">
    <property type="protein sequence ID" value="KAF8484036.1"/>
    <property type="molecule type" value="Genomic_DNA"/>
</dbReference>
<evidence type="ECO:0000256" key="4">
    <source>
        <dbReference type="ARBA" id="ARBA00022840"/>
    </source>
</evidence>
<keyword evidence="4" id="KW-0067">ATP-binding</keyword>
<dbReference type="SMART" id="SM00382">
    <property type="entry name" value="AAA"/>
    <property type="match status" value="2"/>
</dbReference>
<dbReference type="SUPFAM" id="SSF52540">
    <property type="entry name" value="P-loop containing nucleoside triphosphate hydrolases"/>
    <property type="match status" value="2"/>
</dbReference>
<sequence>MITRLLRLQHTAAAHSSYVVRIPNANVYRFGDPDGARPVLRAVDWTVREGESWAVVGSGSGGKTALLETLLGNTRISRPPPGGPLPSLSLKPRPINEAVYLVSFAHRTRASGGAFYDYTARYGAVRDEDRVTLRQSMFPEESGLKSFIVDNSYHEWEDVSLQIERRARRFEELTEKLELKHLLDLPLVALSNGQTRRARIAKALLRQPDLLLLDEPLTGVDFKTRPTLLSLLHSVHVSNNPGIIMGLRLQDPIPEWITHVALVQGGHVMTGEKTAILEKLNIHTHEAVRSVAAPCNRSSNTGARTLVDMQNVNVRYHERHVLKDIKWSIREGDRWHLQGANGSGKTTLLSVLTGDHPQSYTQRAPTSALTLFDAPRRTHATTQLRARIGVVSPELYNAWPRGRNMSVWEAIATGFDGGFVPLGPRGLGVGLHGELSESERAWRADRVWEVLRGLGPHTWDGADLGAGAEAGGESVEEFSQRLFAALPAGAQSMVLLMRALVGRPPLVLLDEVWSGMDEGMVRAARAYLRGGGIGEEQAVVVVSHWEDEVPWGVEDGVKRFRLEGGEGAVLL</sequence>
<keyword evidence="6" id="KW-0378">Hydrolase</keyword>
<dbReference type="GO" id="GO:0005524">
    <property type="term" value="F:ATP binding"/>
    <property type="evidence" value="ECO:0007669"/>
    <property type="project" value="UniProtKB-KW"/>
</dbReference>
<reference evidence="6" key="2">
    <citation type="journal article" date="2020" name="Nat. Commun.">
        <title>Large-scale genome sequencing of mycorrhizal fungi provides insights into the early evolution of symbiotic traits.</title>
        <authorList>
            <person name="Miyauchi S."/>
            <person name="Kiss E."/>
            <person name="Kuo A."/>
            <person name="Drula E."/>
            <person name="Kohler A."/>
            <person name="Sanchez-Garcia M."/>
            <person name="Morin E."/>
            <person name="Andreopoulos B."/>
            <person name="Barry K.W."/>
            <person name="Bonito G."/>
            <person name="Buee M."/>
            <person name="Carver A."/>
            <person name="Chen C."/>
            <person name="Cichocki N."/>
            <person name="Clum A."/>
            <person name="Culley D."/>
            <person name="Crous P.W."/>
            <person name="Fauchery L."/>
            <person name="Girlanda M."/>
            <person name="Hayes R.D."/>
            <person name="Keri Z."/>
            <person name="LaButti K."/>
            <person name="Lipzen A."/>
            <person name="Lombard V."/>
            <person name="Magnuson J."/>
            <person name="Maillard F."/>
            <person name="Murat C."/>
            <person name="Nolan M."/>
            <person name="Ohm R.A."/>
            <person name="Pangilinan J."/>
            <person name="Pereira M.F."/>
            <person name="Perotto S."/>
            <person name="Peter M."/>
            <person name="Pfister S."/>
            <person name="Riley R."/>
            <person name="Sitrit Y."/>
            <person name="Stielow J.B."/>
            <person name="Szollosi G."/>
            <person name="Zifcakova L."/>
            <person name="Stursova M."/>
            <person name="Spatafora J.W."/>
            <person name="Tedersoo L."/>
            <person name="Vaario L.M."/>
            <person name="Yamada A."/>
            <person name="Yan M."/>
            <person name="Wang P."/>
            <person name="Xu J."/>
            <person name="Bruns T."/>
            <person name="Baldrian P."/>
            <person name="Vilgalys R."/>
            <person name="Dunand C."/>
            <person name="Henrissat B."/>
            <person name="Grigoriev I.V."/>
            <person name="Hibbett D."/>
            <person name="Nagy L.G."/>
            <person name="Martin F.M."/>
        </authorList>
    </citation>
    <scope>NUCLEOTIDE SEQUENCE</scope>
    <source>
        <strain evidence="6">Prilba</strain>
    </source>
</reference>
<dbReference type="InterPro" id="IPR003439">
    <property type="entry name" value="ABC_transporter-like_ATP-bd"/>
</dbReference>
<organism evidence="6 7">
    <name type="scientific">Russula ochroleuca</name>
    <dbReference type="NCBI Taxonomy" id="152965"/>
    <lineage>
        <taxon>Eukaryota</taxon>
        <taxon>Fungi</taxon>
        <taxon>Dikarya</taxon>
        <taxon>Basidiomycota</taxon>
        <taxon>Agaricomycotina</taxon>
        <taxon>Agaricomycetes</taxon>
        <taxon>Russulales</taxon>
        <taxon>Russulaceae</taxon>
        <taxon>Russula</taxon>
    </lineage>
</organism>
<name>A0A9P5N1U4_9AGAM</name>
<accession>A0A9P5N1U4</accession>
<proteinExistence type="inferred from homology"/>
<evidence type="ECO:0000313" key="7">
    <source>
        <dbReference type="Proteomes" id="UP000759537"/>
    </source>
</evidence>
<keyword evidence="2" id="KW-0813">Transport</keyword>
<reference evidence="6" key="1">
    <citation type="submission" date="2019-10" db="EMBL/GenBank/DDBJ databases">
        <authorList>
            <consortium name="DOE Joint Genome Institute"/>
            <person name="Kuo A."/>
            <person name="Miyauchi S."/>
            <person name="Kiss E."/>
            <person name="Drula E."/>
            <person name="Kohler A."/>
            <person name="Sanchez-Garcia M."/>
            <person name="Andreopoulos B."/>
            <person name="Barry K.W."/>
            <person name="Bonito G."/>
            <person name="Buee M."/>
            <person name="Carver A."/>
            <person name="Chen C."/>
            <person name="Cichocki N."/>
            <person name="Clum A."/>
            <person name="Culley D."/>
            <person name="Crous P.W."/>
            <person name="Fauchery L."/>
            <person name="Girlanda M."/>
            <person name="Hayes R."/>
            <person name="Keri Z."/>
            <person name="LaButti K."/>
            <person name="Lipzen A."/>
            <person name="Lombard V."/>
            <person name="Magnuson J."/>
            <person name="Maillard F."/>
            <person name="Morin E."/>
            <person name="Murat C."/>
            <person name="Nolan M."/>
            <person name="Ohm R."/>
            <person name="Pangilinan J."/>
            <person name="Pereira M."/>
            <person name="Perotto S."/>
            <person name="Peter M."/>
            <person name="Riley R."/>
            <person name="Sitrit Y."/>
            <person name="Stielow B."/>
            <person name="Szollosi G."/>
            <person name="Zifcakova L."/>
            <person name="Stursova M."/>
            <person name="Spatafora J.W."/>
            <person name="Tedersoo L."/>
            <person name="Vaario L.-M."/>
            <person name="Yamada A."/>
            <person name="Yan M."/>
            <person name="Wang P."/>
            <person name="Xu J."/>
            <person name="Bruns T."/>
            <person name="Baldrian P."/>
            <person name="Vilgalys R."/>
            <person name="Henrissat B."/>
            <person name="Grigoriev I.V."/>
            <person name="Hibbett D."/>
            <person name="Nagy L.G."/>
            <person name="Martin F.M."/>
        </authorList>
    </citation>
    <scope>NUCLEOTIDE SEQUENCE</scope>
    <source>
        <strain evidence="6">Prilba</strain>
    </source>
</reference>
<dbReference type="PROSITE" id="PS50893">
    <property type="entry name" value="ABC_TRANSPORTER_2"/>
    <property type="match status" value="2"/>
</dbReference>
<gene>
    <name evidence="6" type="ORF">DFH94DRAFT_337820</name>
</gene>
<comment type="caution">
    <text evidence="6">The sequence shown here is derived from an EMBL/GenBank/DDBJ whole genome shotgun (WGS) entry which is preliminary data.</text>
</comment>
<evidence type="ECO:0000259" key="5">
    <source>
        <dbReference type="PROSITE" id="PS50893"/>
    </source>
</evidence>
<dbReference type="Gene3D" id="3.40.50.300">
    <property type="entry name" value="P-loop containing nucleotide triphosphate hydrolases"/>
    <property type="match status" value="2"/>
</dbReference>
<feature type="domain" description="ABC transporter" evidence="5">
    <location>
        <begin position="307"/>
        <end position="570"/>
    </location>
</feature>
<evidence type="ECO:0000313" key="6">
    <source>
        <dbReference type="EMBL" id="KAF8484036.1"/>
    </source>
</evidence>
<evidence type="ECO:0000256" key="1">
    <source>
        <dbReference type="ARBA" id="ARBA00005417"/>
    </source>
</evidence>
<dbReference type="Proteomes" id="UP000759537">
    <property type="component" value="Unassembled WGS sequence"/>
</dbReference>
<dbReference type="InterPro" id="IPR003593">
    <property type="entry name" value="AAA+_ATPase"/>
</dbReference>
<protein>
    <submittedName>
        <fullName evidence="6">P-loop containing nucleoside triphosphate hydrolase protein</fullName>
    </submittedName>
</protein>
<dbReference type="PANTHER" id="PTHR43117">
    <property type="entry name" value="OSMOPROTECTANT IMPORT ATP-BINDING PROTEIN OSMV"/>
    <property type="match status" value="1"/>
</dbReference>
<evidence type="ECO:0000256" key="2">
    <source>
        <dbReference type="ARBA" id="ARBA00022448"/>
    </source>
</evidence>
<keyword evidence="3" id="KW-0547">Nucleotide-binding</keyword>
<dbReference type="InterPro" id="IPR027417">
    <property type="entry name" value="P-loop_NTPase"/>
</dbReference>
<dbReference type="AlphaFoldDB" id="A0A9P5N1U4"/>
<keyword evidence="7" id="KW-1185">Reference proteome</keyword>
<comment type="similarity">
    <text evidence="1">Belongs to the ABC transporter superfamily.</text>
</comment>
<evidence type="ECO:0000256" key="3">
    <source>
        <dbReference type="ARBA" id="ARBA00022741"/>
    </source>
</evidence>
<dbReference type="PANTHER" id="PTHR43117:SF4">
    <property type="entry name" value="OSMOPROTECTANT IMPORT ATP-BINDING PROTEIN OSMV"/>
    <property type="match status" value="1"/>
</dbReference>
<dbReference type="GO" id="GO:0016887">
    <property type="term" value="F:ATP hydrolysis activity"/>
    <property type="evidence" value="ECO:0007669"/>
    <property type="project" value="InterPro"/>
</dbReference>
<dbReference type="OrthoDB" id="10255969at2759"/>